<keyword evidence="2" id="KW-1185">Reference proteome</keyword>
<evidence type="ECO:0000313" key="2">
    <source>
        <dbReference type="Proteomes" id="UP000186922"/>
    </source>
</evidence>
<proteinExistence type="predicted"/>
<accession>A0A1D1V0P2</accession>
<dbReference type="AlphaFoldDB" id="A0A1D1V0P2"/>
<evidence type="ECO:0000313" key="1">
    <source>
        <dbReference type="EMBL" id="GAU94215.1"/>
    </source>
</evidence>
<organism evidence="1 2">
    <name type="scientific">Ramazzottius varieornatus</name>
    <name type="common">Water bear</name>
    <name type="synonym">Tardigrade</name>
    <dbReference type="NCBI Taxonomy" id="947166"/>
    <lineage>
        <taxon>Eukaryota</taxon>
        <taxon>Metazoa</taxon>
        <taxon>Ecdysozoa</taxon>
        <taxon>Tardigrada</taxon>
        <taxon>Eutardigrada</taxon>
        <taxon>Parachela</taxon>
        <taxon>Hypsibioidea</taxon>
        <taxon>Ramazzottiidae</taxon>
        <taxon>Ramazzottius</taxon>
    </lineage>
</organism>
<name>A0A1D1V0P2_RAMVA</name>
<dbReference type="EMBL" id="BDGG01000002">
    <property type="protein sequence ID" value="GAU94215.1"/>
    <property type="molecule type" value="Genomic_DNA"/>
</dbReference>
<dbReference type="Proteomes" id="UP000186922">
    <property type="component" value="Unassembled WGS sequence"/>
</dbReference>
<comment type="caution">
    <text evidence="1">The sequence shown here is derived from an EMBL/GenBank/DDBJ whole genome shotgun (WGS) entry which is preliminary data.</text>
</comment>
<protein>
    <submittedName>
        <fullName evidence="1">Uncharacterized protein</fullName>
    </submittedName>
</protein>
<sequence length="157" mass="17473">MSGTSTTTPSDLIIPSARDPYTIEMADRWMIEGLSMAENSILDNKKVGFNISPCNAAFQTYDALRHVKYLSQFLFLCIPYNTRFSPTASGMLDVEVLKPNLLIRTNLSLSTKKGSLSKNACFDRPPSSTNETYSDIEDIANAGITNAYLIAFDRTRR</sequence>
<gene>
    <name evidence="1" type="primary">RvY_06033-1</name>
    <name evidence="1" type="synonym">RvY_06033.1</name>
    <name evidence="1" type="ORF">RvY_06033</name>
</gene>
<reference evidence="1 2" key="1">
    <citation type="journal article" date="2016" name="Nat. Commun.">
        <title>Extremotolerant tardigrade genome and improved radiotolerance of human cultured cells by tardigrade-unique protein.</title>
        <authorList>
            <person name="Hashimoto T."/>
            <person name="Horikawa D.D."/>
            <person name="Saito Y."/>
            <person name="Kuwahara H."/>
            <person name="Kozuka-Hata H."/>
            <person name="Shin-I T."/>
            <person name="Minakuchi Y."/>
            <person name="Ohishi K."/>
            <person name="Motoyama A."/>
            <person name="Aizu T."/>
            <person name="Enomoto A."/>
            <person name="Kondo K."/>
            <person name="Tanaka S."/>
            <person name="Hara Y."/>
            <person name="Koshikawa S."/>
            <person name="Sagara H."/>
            <person name="Miura T."/>
            <person name="Yokobori S."/>
            <person name="Miyagawa K."/>
            <person name="Suzuki Y."/>
            <person name="Kubo T."/>
            <person name="Oyama M."/>
            <person name="Kohara Y."/>
            <person name="Fujiyama A."/>
            <person name="Arakawa K."/>
            <person name="Katayama T."/>
            <person name="Toyoda A."/>
            <person name="Kunieda T."/>
        </authorList>
    </citation>
    <scope>NUCLEOTIDE SEQUENCE [LARGE SCALE GENOMIC DNA]</scope>
    <source>
        <strain evidence="1 2">YOKOZUNA-1</strain>
    </source>
</reference>